<protein>
    <submittedName>
        <fullName evidence="2">Uncharacterized protein</fullName>
    </submittedName>
</protein>
<evidence type="ECO:0000313" key="3">
    <source>
        <dbReference type="Proteomes" id="UP000183223"/>
    </source>
</evidence>
<evidence type="ECO:0000256" key="1">
    <source>
        <dbReference type="SAM" id="Phobius"/>
    </source>
</evidence>
<keyword evidence="3" id="KW-1185">Reference proteome</keyword>
<organism evidence="2 3">
    <name type="scientific">Photorhabdus luminescens</name>
    <name type="common">Xenorhabdus luminescens</name>
    <dbReference type="NCBI Taxonomy" id="29488"/>
    <lineage>
        <taxon>Bacteria</taxon>
        <taxon>Pseudomonadati</taxon>
        <taxon>Pseudomonadota</taxon>
        <taxon>Gammaproteobacteria</taxon>
        <taxon>Enterobacterales</taxon>
        <taxon>Morganellaceae</taxon>
        <taxon>Photorhabdus</taxon>
    </lineage>
</organism>
<evidence type="ECO:0000313" key="2">
    <source>
        <dbReference type="EMBL" id="SCZ58430.1"/>
    </source>
</evidence>
<dbReference type="AlphaFoldDB" id="A0A1G5QAA2"/>
<gene>
    <name evidence="2" type="ORF">SAMN02982990_01227</name>
</gene>
<keyword evidence="1" id="KW-0812">Transmembrane</keyword>
<keyword evidence="1" id="KW-1133">Transmembrane helix</keyword>
<proteinExistence type="predicted"/>
<keyword evidence="1" id="KW-0472">Membrane</keyword>
<dbReference type="Proteomes" id="UP000183223">
    <property type="component" value="Unassembled WGS sequence"/>
</dbReference>
<sequence>MKYKNIINNTKIKLYDIYLIIFLMLMINYFPNKKYGLHFQHLIIIEKYQLILIFFELKNLID</sequence>
<feature type="transmembrane region" description="Helical" evidence="1">
    <location>
        <begin position="12"/>
        <end position="31"/>
    </location>
</feature>
<accession>A0A1G5QAA2</accession>
<dbReference type="EMBL" id="FMWJ01000004">
    <property type="protein sequence ID" value="SCZ58430.1"/>
    <property type="molecule type" value="Genomic_DNA"/>
</dbReference>
<name>A0A1G5QAA2_PHOLU</name>
<reference evidence="3" key="1">
    <citation type="submission" date="2016-10" db="EMBL/GenBank/DDBJ databases">
        <authorList>
            <person name="Varghese N."/>
            <person name="Submissions S."/>
        </authorList>
    </citation>
    <scope>NUCLEOTIDE SEQUENCE [LARGE SCALE GENOMIC DNA]</scope>
    <source>
        <strain evidence="3">ATCC 29999</strain>
    </source>
</reference>